<dbReference type="Proteomes" id="UP000650582">
    <property type="component" value="Unassembled WGS sequence"/>
</dbReference>
<feature type="domain" description="RNase H type-1" evidence="4">
    <location>
        <begin position="1612"/>
        <end position="1756"/>
    </location>
</feature>
<dbReference type="PROSITE" id="PS50878">
    <property type="entry name" value="RT_POL"/>
    <property type="match status" value="1"/>
</dbReference>
<proteinExistence type="predicted"/>
<dbReference type="InterPro" id="IPR005135">
    <property type="entry name" value="Endo/exonuclease/phosphatase"/>
</dbReference>
<dbReference type="InterPro" id="IPR043502">
    <property type="entry name" value="DNA/RNA_pol_sf"/>
</dbReference>
<feature type="compositionally biased region" description="Polar residues" evidence="2">
    <location>
        <begin position="382"/>
        <end position="401"/>
    </location>
</feature>
<dbReference type="PROSITE" id="PS50879">
    <property type="entry name" value="RNASE_H_1"/>
    <property type="match status" value="1"/>
</dbReference>
<dbReference type="InterPro" id="IPR002156">
    <property type="entry name" value="RNaseH_domain"/>
</dbReference>
<feature type="coiled-coil region" evidence="1">
    <location>
        <begin position="257"/>
        <end position="284"/>
    </location>
</feature>
<dbReference type="GO" id="GO:0004523">
    <property type="term" value="F:RNA-DNA hybrid ribonuclease activity"/>
    <property type="evidence" value="ECO:0007669"/>
    <property type="project" value="InterPro"/>
</dbReference>
<evidence type="ECO:0000256" key="2">
    <source>
        <dbReference type="SAM" id="MobiDB-lite"/>
    </source>
</evidence>
<feature type="region of interest" description="Disordered" evidence="2">
    <location>
        <begin position="341"/>
        <end position="423"/>
    </location>
</feature>
<dbReference type="InterPro" id="IPR000477">
    <property type="entry name" value="RT_dom"/>
</dbReference>
<accession>A0A8H7HF40</accession>
<evidence type="ECO:0000313" key="6">
    <source>
        <dbReference type="Proteomes" id="UP000650582"/>
    </source>
</evidence>
<dbReference type="GO" id="GO:0003964">
    <property type="term" value="F:RNA-directed DNA polymerase activity"/>
    <property type="evidence" value="ECO:0007669"/>
    <property type="project" value="UniProtKB-KW"/>
</dbReference>
<organism evidence="5 6">
    <name type="scientific">Rhizoctonia solani</name>
    <dbReference type="NCBI Taxonomy" id="456999"/>
    <lineage>
        <taxon>Eukaryota</taxon>
        <taxon>Fungi</taxon>
        <taxon>Dikarya</taxon>
        <taxon>Basidiomycota</taxon>
        <taxon>Agaricomycotina</taxon>
        <taxon>Agaricomycetes</taxon>
        <taxon>Cantharellales</taxon>
        <taxon>Ceratobasidiaceae</taxon>
        <taxon>Rhizoctonia</taxon>
    </lineage>
</organism>
<protein>
    <submittedName>
        <fullName evidence="5">Reverse transcriptase (RNA-dependent DNA polymerase)</fullName>
    </submittedName>
</protein>
<dbReference type="InterPro" id="IPR036397">
    <property type="entry name" value="RNaseH_sf"/>
</dbReference>
<dbReference type="InterPro" id="IPR012337">
    <property type="entry name" value="RNaseH-like_sf"/>
</dbReference>
<dbReference type="Pfam" id="PF14529">
    <property type="entry name" value="Exo_endo_phos_2"/>
    <property type="match status" value="1"/>
</dbReference>
<keyword evidence="5" id="KW-0808">Transferase</keyword>
<dbReference type="CDD" id="cd09276">
    <property type="entry name" value="Rnase_HI_RT_non_LTR"/>
    <property type="match status" value="1"/>
</dbReference>
<keyword evidence="1" id="KW-0175">Coiled coil</keyword>
<dbReference type="Gene3D" id="3.60.10.10">
    <property type="entry name" value="Endonuclease/exonuclease/phosphatase"/>
    <property type="match status" value="1"/>
</dbReference>
<evidence type="ECO:0000313" key="5">
    <source>
        <dbReference type="EMBL" id="KAF8684501.1"/>
    </source>
</evidence>
<dbReference type="InterPro" id="IPR036691">
    <property type="entry name" value="Endo/exonu/phosph_ase_sf"/>
</dbReference>
<dbReference type="SUPFAM" id="SSF56219">
    <property type="entry name" value="DNase I-like"/>
    <property type="match status" value="1"/>
</dbReference>
<dbReference type="EMBL" id="JACYCC010000025">
    <property type="protein sequence ID" value="KAF8684501.1"/>
    <property type="molecule type" value="Genomic_DNA"/>
</dbReference>
<comment type="caution">
    <text evidence="5">The sequence shown here is derived from an EMBL/GenBank/DDBJ whole genome shotgun (WGS) entry which is preliminary data.</text>
</comment>
<feature type="compositionally biased region" description="Low complexity" evidence="2">
    <location>
        <begin position="8"/>
        <end position="37"/>
    </location>
</feature>
<dbReference type="CDD" id="cd01650">
    <property type="entry name" value="RT_nLTR_like"/>
    <property type="match status" value="1"/>
</dbReference>
<dbReference type="SUPFAM" id="SSF56672">
    <property type="entry name" value="DNA/RNA polymerases"/>
    <property type="match status" value="1"/>
</dbReference>
<gene>
    <name evidence="5" type="ORF">RHS04_01415</name>
</gene>
<feature type="domain" description="Reverse transcriptase" evidence="3">
    <location>
        <begin position="1154"/>
        <end position="1413"/>
    </location>
</feature>
<feature type="compositionally biased region" description="Low complexity" evidence="2">
    <location>
        <begin position="361"/>
        <end position="370"/>
    </location>
</feature>
<dbReference type="Pfam" id="PF00078">
    <property type="entry name" value="RVT_1"/>
    <property type="match status" value="1"/>
</dbReference>
<dbReference type="PANTHER" id="PTHR33481">
    <property type="entry name" value="REVERSE TRANSCRIPTASE"/>
    <property type="match status" value="1"/>
</dbReference>
<reference evidence="5" key="1">
    <citation type="submission" date="2020-09" db="EMBL/GenBank/DDBJ databases">
        <title>Comparative genome analyses of four rice-infecting Rhizoctonia solani isolates reveal extensive enrichment of homogalacturonan modification genes.</title>
        <authorList>
            <person name="Lee D.-Y."/>
            <person name="Jeon J."/>
            <person name="Kim K.-T."/>
            <person name="Cheong K."/>
            <person name="Song H."/>
            <person name="Choi G."/>
            <person name="Ko J."/>
            <person name="Opiyo S.O."/>
            <person name="Zuo S."/>
            <person name="Madhav S."/>
            <person name="Lee Y.-H."/>
            <person name="Wang G.-L."/>
        </authorList>
    </citation>
    <scope>NUCLEOTIDE SEQUENCE</scope>
    <source>
        <strain evidence="5">AG1-IA YN-7</strain>
    </source>
</reference>
<evidence type="ECO:0000256" key="1">
    <source>
        <dbReference type="SAM" id="Coils"/>
    </source>
</evidence>
<dbReference type="PANTHER" id="PTHR33481:SF1">
    <property type="entry name" value="ENDONUCLEASE_EXONUCLEASE_PHOSPHATASE DOMAIN-CONTAINING PROTEIN-RELATED"/>
    <property type="match status" value="1"/>
</dbReference>
<evidence type="ECO:0000259" key="3">
    <source>
        <dbReference type="PROSITE" id="PS50878"/>
    </source>
</evidence>
<feature type="region of interest" description="Disordered" evidence="2">
    <location>
        <begin position="1"/>
        <end position="104"/>
    </location>
</feature>
<feature type="compositionally biased region" description="Polar residues" evidence="2">
    <location>
        <begin position="129"/>
        <end position="143"/>
    </location>
</feature>
<feature type="compositionally biased region" description="Basic and acidic residues" evidence="2">
    <location>
        <begin position="342"/>
        <end position="352"/>
    </location>
</feature>
<feature type="region of interest" description="Disordered" evidence="2">
    <location>
        <begin position="122"/>
        <end position="143"/>
    </location>
</feature>
<dbReference type="SUPFAM" id="SSF53098">
    <property type="entry name" value="Ribonuclease H-like"/>
    <property type="match status" value="1"/>
</dbReference>
<sequence length="1911" mass="209737">MPTADTGQSLSFSQNSEISISSTPADSSGPQRSASSSRMVRMDPISQKNRNSSTPRRHSSSYPEFCVPSSQPGESWFEESMPTSPAGSVGQHTPKAALADLPTAQTSPKPVFLSQVSQSSSISQFPSSYTTPTSTQASSISNASLGSEGIRAAEEIEDHDFASARSFHDRPGSACSSLSYNSDHLPTERPFSQPDSFSHPSDVFKRVLTESVETWDSVLPEGERIEAILETFSTGLLEVSRTLRKPSWDTPLAARLLSGLRNTFAQFEAECQELERDVPNHTSQPSSNPFNWLAGGGFGNFDSYTPSFYPPPMQTDYSQILAELQRFKHSVNGRLAQIENQLVDKPRQDRTNTHNPSAQRPPIANSNSAQPPAPQQAPKPQTSFASVVTQGSRQPNETTHVAATPAPGTQPKGKNKGKSDPIRFTIPVGDAVPVDKRLPEFEIYSKVRNIVDQRSNSIGGKLMEVKWNAQGNLMLSFAHTANVNAIQAISGEIRTALRLDGAGELRRAVPWSKVSLSGVASGIYSGDRTPHSKEALLYELLYSNNFLKNYVITQGPDWTAHPSKISTAYASISFAFEDKDGSGIINHSSKNAIAAFHTTITPTPAPKSTAAAGVVTLTPQKGTRTIAQSASRMAGYAPLGRIIVLPLPLPSLARPSNLCNMSDKLIHVLQLNVAGSPARVHAILNDKAYDYFDILLIQDPWWGKIGSEKSVLRTDKPVYGTTHSPRWHCYHPPIGHSLNGPGVVTYVRKGVQGLSSRFSDKIPMSRNLIPIDFMYFELPFSISNIYLHGNTANETLIGLLDAPADASEAHIYCGDFNLHHPLWALSSNPHTAGSASSDMLAEWLLANRLEILNSLDVPTRVGRRGQRDSIIDLTIANDAVIEGGLVSKWECLGRGSLGSDHNCITWTITINPPCDTRNSEGAYRHRIDIAGEDDWIKAATIYLEEHPPPQYTLTQEIEEGALIILKAMSTATKLSMEKVLVNKAKPRSVWWNNQCSWAVTELEDCNNPEDRSAALGRLRSAIRGAKRSRGDDLCTKVTNPKAVFKFTNWYKGKQEAPLPPLIANGLKATLPKDQARLLRDAFFPATAPPANSSSPLGIPLHPTRPHHGITVDKISRALNLASNTSAPGAFGTNYRLLKWLFSARPGIIVDLYNACLEHGFHPKCLCNALVVAIPKPHKIDMSAPKSYHPISLLETLSKCLEKIIAARILFKVGKHNLLPYTQFGGRDNSSCVDAGLSLSHDIHAAWAQGKFASLLTLDISGYFNNVNHARLSFTLRRLGFSDCMCNWLTSYFSNRTAQFRINDHVTNLFPISNVGIPQGSPLSPVLSSLYSIPVLLSVLDSPSLSVRAYVDDFTILATSNSHARNIHLLEEAAEEASLCLQALGLDFELEKCKLIHFAKSDHVKKCAIKGLSVISGLKLLANIVRGLSVAHARILFKACVLPILTYGSAIWYRGTRQNGLIKPLVKAQNVGLRWLLGAFQTSPIGALEHLASIPPMHITLARLSRNASSRLSTLPPRSEVAQRLPRNWDTHNPDRPDCLRSKTKTRVSPIVHLAGLSHPECKNIIPYLVPPWEAPHSWGDRLKSYPPPRLLSRDSRKEFAEKLRRQISALTTNKSIVCFTDGSKRVVNGFCRVGIGFTIQHHGVEIDHNSANLGPRFEVFDAKMLALALALKSAASQARRLNSHSIILFADNQAAVSLITSLDKHPGQFASIAFREAANKFLHEAPENRIKVCWVPGHNGIEGNERADRLANKGGSKPPVSILNRLLTWSKAQSTHQASRAWGREWASQPHSLFVTNHIQRPPSLTLARFARSYRGHRSTHARLNQIILGHGFFGEYREQFRPDDDPSCPCGQPRQTLDHVLRDCHIHTEACNFLRRVSGPMLDSILFGTQAGLEALAQFLDASSAFTLNP</sequence>
<keyword evidence="5" id="KW-0548">Nucleotidyltransferase</keyword>
<evidence type="ECO:0000259" key="4">
    <source>
        <dbReference type="PROSITE" id="PS50879"/>
    </source>
</evidence>
<dbReference type="GO" id="GO:0003676">
    <property type="term" value="F:nucleic acid binding"/>
    <property type="evidence" value="ECO:0007669"/>
    <property type="project" value="InterPro"/>
</dbReference>
<name>A0A8H7HF40_9AGAM</name>
<keyword evidence="5" id="KW-0695">RNA-directed DNA polymerase</keyword>
<dbReference type="Pfam" id="PF00075">
    <property type="entry name" value="RNase_H"/>
    <property type="match status" value="1"/>
</dbReference>
<dbReference type="Gene3D" id="3.30.420.10">
    <property type="entry name" value="Ribonuclease H-like superfamily/Ribonuclease H"/>
    <property type="match status" value="1"/>
</dbReference>